<dbReference type="EMBL" id="BQNB010012926">
    <property type="protein sequence ID" value="GJT09659.1"/>
    <property type="molecule type" value="Genomic_DNA"/>
</dbReference>
<dbReference type="Proteomes" id="UP001151760">
    <property type="component" value="Unassembled WGS sequence"/>
</dbReference>
<organism evidence="1 2">
    <name type="scientific">Tanacetum coccineum</name>
    <dbReference type="NCBI Taxonomy" id="301880"/>
    <lineage>
        <taxon>Eukaryota</taxon>
        <taxon>Viridiplantae</taxon>
        <taxon>Streptophyta</taxon>
        <taxon>Embryophyta</taxon>
        <taxon>Tracheophyta</taxon>
        <taxon>Spermatophyta</taxon>
        <taxon>Magnoliopsida</taxon>
        <taxon>eudicotyledons</taxon>
        <taxon>Gunneridae</taxon>
        <taxon>Pentapetalae</taxon>
        <taxon>asterids</taxon>
        <taxon>campanulids</taxon>
        <taxon>Asterales</taxon>
        <taxon>Asteraceae</taxon>
        <taxon>Asteroideae</taxon>
        <taxon>Anthemideae</taxon>
        <taxon>Anthemidinae</taxon>
        <taxon>Tanacetum</taxon>
    </lineage>
</organism>
<reference evidence="1" key="1">
    <citation type="journal article" date="2022" name="Int. J. Mol. Sci.">
        <title>Draft Genome of Tanacetum Coccineum: Genomic Comparison of Closely Related Tanacetum-Family Plants.</title>
        <authorList>
            <person name="Yamashiro T."/>
            <person name="Shiraishi A."/>
            <person name="Nakayama K."/>
            <person name="Satake H."/>
        </authorList>
    </citation>
    <scope>NUCLEOTIDE SEQUENCE</scope>
</reference>
<evidence type="ECO:0000313" key="1">
    <source>
        <dbReference type="EMBL" id="GJT09659.1"/>
    </source>
</evidence>
<gene>
    <name evidence="1" type="ORF">Tco_0856701</name>
</gene>
<evidence type="ECO:0000313" key="2">
    <source>
        <dbReference type="Proteomes" id="UP001151760"/>
    </source>
</evidence>
<sequence length="94" mass="9996">MHLKSDSQALAYLRLSLRHGTSTRIIVVVRICPGGTTMADVSVEGEGGFDPLALVELTLPVDGNIVLCIYVRLIVLSMACSGNPLFIPALSEKA</sequence>
<accession>A0ABQ5B8C4</accession>
<protein>
    <submittedName>
        <fullName evidence="1">Uncharacterized protein</fullName>
    </submittedName>
</protein>
<proteinExistence type="predicted"/>
<keyword evidence="2" id="KW-1185">Reference proteome</keyword>
<name>A0ABQ5B8C4_9ASTR</name>
<comment type="caution">
    <text evidence="1">The sequence shown here is derived from an EMBL/GenBank/DDBJ whole genome shotgun (WGS) entry which is preliminary data.</text>
</comment>
<reference evidence="1" key="2">
    <citation type="submission" date="2022-01" db="EMBL/GenBank/DDBJ databases">
        <authorList>
            <person name="Yamashiro T."/>
            <person name="Shiraishi A."/>
            <person name="Satake H."/>
            <person name="Nakayama K."/>
        </authorList>
    </citation>
    <scope>NUCLEOTIDE SEQUENCE</scope>
</reference>